<reference evidence="2" key="2">
    <citation type="submission" date="2021-08" db="EMBL/GenBank/DDBJ databases">
        <authorList>
            <person name="Gostincar C."/>
            <person name="Sun X."/>
            <person name="Song Z."/>
            <person name="Gunde-Cimerman N."/>
        </authorList>
    </citation>
    <scope>NUCLEOTIDE SEQUENCE</scope>
    <source>
        <strain evidence="2">EXF-8016</strain>
    </source>
</reference>
<feature type="compositionally biased region" description="Basic and acidic residues" evidence="1">
    <location>
        <begin position="86"/>
        <end position="99"/>
    </location>
</feature>
<proteinExistence type="predicted"/>
<feature type="region of interest" description="Disordered" evidence="1">
    <location>
        <begin position="117"/>
        <end position="164"/>
    </location>
</feature>
<accession>A0A9P8K286</accession>
<gene>
    <name evidence="2" type="ORF">KCV03_g10069</name>
</gene>
<feature type="compositionally biased region" description="Polar residues" evidence="1">
    <location>
        <begin position="61"/>
        <end position="85"/>
    </location>
</feature>
<comment type="caution">
    <text evidence="2">The sequence shown here is derived from an EMBL/GenBank/DDBJ whole genome shotgun (WGS) entry which is preliminary data.</text>
</comment>
<organism evidence="2 3">
    <name type="scientific">Aureobasidium melanogenum</name>
    <name type="common">Aureobasidium pullulans var. melanogenum</name>
    <dbReference type="NCBI Taxonomy" id="46634"/>
    <lineage>
        <taxon>Eukaryota</taxon>
        <taxon>Fungi</taxon>
        <taxon>Dikarya</taxon>
        <taxon>Ascomycota</taxon>
        <taxon>Pezizomycotina</taxon>
        <taxon>Dothideomycetes</taxon>
        <taxon>Dothideomycetidae</taxon>
        <taxon>Dothideales</taxon>
        <taxon>Saccotheciaceae</taxon>
        <taxon>Aureobasidium</taxon>
    </lineage>
</organism>
<evidence type="ECO:0000256" key="1">
    <source>
        <dbReference type="SAM" id="MobiDB-lite"/>
    </source>
</evidence>
<dbReference type="AlphaFoldDB" id="A0A9P8K286"/>
<dbReference type="Proteomes" id="UP000767238">
    <property type="component" value="Unassembled WGS sequence"/>
</dbReference>
<feature type="region of interest" description="Disordered" evidence="1">
    <location>
        <begin position="61"/>
        <end position="99"/>
    </location>
</feature>
<reference evidence="2" key="1">
    <citation type="journal article" date="2021" name="J Fungi (Basel)">
        <title>Virulence traits and population genomics of the black yeast Aureobasidium melanogenum.</title>
        <authorList>
            <person name="Cernosa A."/>
            <person name="Sun X."/>
            <person name="Gostincar C."/>
            <person name="Fang C."/>
            <person name="Gunde-Cimerman N."/>
            <person name="Song Z."/>
        </authorList>
    </citation>
    <scope>NUCLEOTIDE SEQUENCE</scope>
    <source>
        <strain evidence="2">EXF-8016</strain>
    </source>
</reference>
<protein>
    <submittedName>
        <fullName evidence="2">Uncharacterized protein</fullName>
    </submittedName>
</protein>
<feature type="non-terminal residue" evidence="2">
    <location>
        <position position="164"/>
    </location>
</feature>
<evidence type="ECO:0000313" key="2">
    <source>
        <dbReference type="EMBL" id="KAH0210380.1"/>
    </source>
</evidence>
<feature type="compositionally biased region" description="Basic and acidic residues" evidence="1">
    <location>
        <begin position="123"/>
        <end position="145"/>
    </location>
</feature>
<evidence type="ECO:0000313" key="3">
    <source>
        <dbReference type="Proteomes" id="UP000767238"/>
    </source>
</evidence>
<dbReference type="EMBL" id="JAHFYH010000173">
    <property type="protein sequence ID" value="KAH0210380.1"/>
    <property type="molecule type" value="Genomic_DNA"/>
</dbReference>
<name>A0A9P8K286_AURME</name>
<sequence length="164" mass="18307">MTAPTLTPLQAAPSSKVAFAFTCTRTFVKRVVKRVVKKLSKNLVKDLVKNLVKNLVKSLPMHQQQEPVSHHNPSCRSPRTQTPKDQPSEDESHAYTESEHLHYRVTMTEEINRATSRTISPAVEKHKALQDQTVRDGRGEVKLDLQKSQLGHHRGAGAKDGVTA</sequence>